<dbReference type="HOGENOM" id="CLU_2137067_0_0_1"/>
<protein>
    <submittedName>
        <fullName evidence="1">Uncharacterized protein</fullName>
    </submittedName>
</protein>
<dbReference type="Gramene" id="LPERR01G08560.1">
    <property type="protein sequence ID" value="LPERR01G08560.1"/>
    <property type="gene ID" value="LPERR01G08560"/>
</dbReference>
<proteinExistence type="predicted"/>
<reference evidence="1 2" key="1">
    <citation type="submission" date="2012-08" db="EMBL/GenBank/DDBJ databases">
        <title>Oryza genome evolution.</title>
        <authorList>
            <person name="Wing R.A."/>
        </authorList>
    </citation>
    <scope>NUCLEOTIDE SEQUENCE</scope>
</reference>
<reference evidence="1" key="3">
    <citation type="submission" date="2015-04" db="UniProtKB">
        <authorList>
            <consortium name="EnsemblPlants"/>
        </authorList>
    </citation>
    <scope>IDENTIFICATION</scope>
</reference>
<dbReference type="EnsemblPlants" id="LPERR01G08560.1">
    <property type="protein sequence ID" value="LPERR01G08560.1"/>
    <property type="gene ID" value="LPERR01G08560"/>
</dbReference>
<keyword evidence="2" id="KW-1185">Reference proteome</keyword>
<accession>A0A0D9UYX9</accession>
<dbReference type="AlphaFoldDB" id="A0A0D9UYX9"/>
<evidence type="ECO:0000313" key="1">
    <source>
        <dbReference type="EnsemblPlants" id="LPERR01G08560.1"/>
    </source>
</evidence>
<evidence type="ECO:0000313" key="2">
    <source>
        <dbReference type="Proteomes" id="UP000032180"/>
    </source>
</evidence>
<sequence length="126" mass="13842">MPSATTILLSLCGFMEKLKCFKVCTEMLLAKADKRKKANRDKRREAMFFPGLITLVRAGLWEAVVGGAASRTGSGGTDTVSGMRVRSGQWEGVAGNATRKISIWIQRWLGRGRPTRALWLAVGTRD</sequence>
<dbReference type="Proteomes" id="UP000032180">
    <property type="component" value="Chromosome 1"/>
</dbReference>
<name>A0A0D9UYX9_9ORYZ</name>
<reference evidence="2" key="2">
    <citation type="submission" date="2013-12" db="EMBL/GenBank/DDBJ databases">
        <authorList>
            <person name="Yu Y."/>
            <person name="Lee S."/>
            <person name="de Baynast K."/>
            <person name="Wissotski M."/>
            <person name="Liu L."/>
            <person name="Talag J."/>
            <person name="Goicoechea J."/>
            <person name="Angelova A."/>
            <person name="Jetty R."/>
            <person name="Kudrna D."/>
            <person name="Golser W."/>
            <person name="Rivera L."/>
            <person name="Zhang J."/>
            <person name="Wing R."/>
        </authorList>
    </citation>
    <scope>NUCLEOTIDE SEQUENCE</scope>
</reference>
<organism evidence="1 2">
    <name type="scientific">Leersia perrieri</name>
    <dbReference type="NCBI Taxonomy" id="77586"/>
    <lineage>
        <taxon>Eukaryota</taxon>
        <taxon>Viridiplantae</taxon>
        <taxon>Streptophyta</taxon>
        <taxon>Embryophyta</taxon>
        <taxon>Tracheophyta</taxon>
        <taxon>Spermatophyta</taxon>
        <taxon>Magnoliopsida</taxon>
        <taxon>Liliopsida</taxon>
        <taxon>Poales</taxon>
        <taxon>Poaceae</taxon>
        <taxon>BOP clade</taxon>
        <taxon>Oryzoideae</taxon>
        <taxon>Oryzeae</taxon>
        <taxon>Oryzinae</taxon>
        <taxon>Leersia</taxon>
    </lineage>
</organism>